<keyword evidence="2" id="KW-1133">Transmembrane helix</keyword>
<organism evidence="3 4">
    <name type="scientific">Halobellus litoreus</name>
    <dbReference type="NCBI Taxonomy" id="755310"/>
    <lineage>
        <taxon>Archaea</taxon>
        <taxon>Methanobacteriati</taxon>
        <taxon>Methanobacteriota</taxon>
        <taxon>Stenosarchaea group</taxon>
        <taxon>Halobacteria</taxon>
        <taxon>Halobacteriales</taxon>
        <taxon>Haloferacaceae</taxon>
        <taxon>Halobellus</taxon>
    </lineage>
</organism>
<dbReference type="Proteomes" id="UP001597092">
    <property type="component" value="Unassembled WGS sequence"/>
</dbReference>
<feature type="transmembrane region" description="Helical" evidence="2">
    <location>
        <begin position="130"/>
        <end position="150"/>
    </location>
</feature>
<comment type="caution">
    <text evidence="3">The sequence shown here is derived from an EMBL/GenBank/DDBJ whole genome shotgun (WGS) entry which is preliminary data.</text>
</comment>
<feature type="region of interest" description="Disordered" evidence="1">
    <location>
        <begin position="1"/>
        <end position="93"/>
    </location>
</feature>
<dbReference type="RefSeq" id="WP_256308012.1">
    <property type="nucleotide sequence ID" value="NZ_JANHAW010000002.1"/>
</dbReference>
<proteinExistence type="predicted"/>
<feature type="compositionally biased region" description="Basic and acidic residues" evidence="1">
    <location>
        <begin position="57"/>
        <end position="93"/>
    </location>
</feature>
<keyword evidence="4" id="KW-1185">Reference proteome</keyword>
<protein>
    <submittedName>
        <fullName evidence="3">Uncharacterized protein</fullName>
    </submittedName>
</protein>
<evidence type="ECO:0000313" key="3">
    <source>
        <dbReference type="EMBL" id="MFD1684504.1"/>
    </source>
</evidence>
<reference evidence="3 4" key="1">
    <citation type="journal article" date="2019" name="Int. J. Syst. Evol. Microbiol.">
        <title>The Global Catalogue of Microorganisms (GCM) 10K type strain sequencing project: providing services to taxonomists for standard genome sequencing and annotation.</title>
        <authorList>
            <consortium name="The Broad Institute Genomics Platform"/>
            <consortium name="The Broad Institute Genome Sequencing Center for Infectious Disease"/>
            <person name="Wu L."/>
            <person name="Ma J."/>
        </authorList>
    </citation>
    <scope>NUCLEOTIDE SEQUENCE [LARGE SCALE GENOMIC DNA]</scope>
    <source>
        <strain evidence="3 4">CGMCC 1.10387</strain>
    </source>
</reference>
<evidence type="ECO:0000256" key="1">
    <source>
        <dbReference type="SAM" id="MobiDB-lite"/>
    </source>
</evidence>
<evidence type="ECO:0000313" key="4">
    <source>
        <dbReference type="Proteomes" id="UP001597092"/>
    </source>
</evidence>
<dbReference type="AlphaFoldDB" id="A0ABD6DT91"/>
<accession>A0ABD6DT91</accession>
<gene>
    <name evidence="3" type="ORF">ACFSAS_02645</name>
</gene>
<dbReference type="EMBL" id="JBHUDP010000001">
    <property type="protein sequence ID" value="MFD1684504.1"/>
    <property type="molecule type" value="Genomic_DNA"/>
</dbReference>
<keyword evidence="2" id="KW-0812">Transmembrane</keyword>
<sequence length="156" mass="15863">MIHSITDFESSPDAAGSDAYTSTGDEPDAHNAASDDLDTYPAASDDLDTHTAASDEPDAHTAASEDPRRPGDGDRRETDQGGERPAETGEASEARRVALGYALLFSLPVGVGVAVMLLRVTGGRPTDAIVVGPSLALATAVFLLVVGVSAGGSTNP</sequence>
<keyword evidence="2" id="KW-0472">Membrane</keyword>
<evidence type="ECO:0000256" key="2">
    <source>
        <dbReference type="SAM" id="Phobius"/>
    </source>
</evidence>
<feature type="transmembrane region" description="Helical" evidence="2">
    <location>
        <begin position="98"/>
        <end position="118"/>
    </location>
</feature>
<name>A0ABD6DT91_9EURY</name>